<accession>S4YFI3</accession>
<dbReference type="NCBIfam" id="TIGR01634">
    <property type="entry name" value="tail_P2_I"/>
    <property type="match status" value="1"/>
</dbReference>
<proteinExistence type="predicted"/>
<dbReference type="HOGENOM" id="CLU_086293_1_1_6"/>
<evidence type="ECO:0000313" key="1">
    <source>
        <dbReference type="EMBL" id="AGP43081.1"/>
    </source>
</evidence>
<gene>
    <name evidence="1" type="ORF">M621_03985</name>
</gene>
<protein>
    <submittedName>
        <fullName evidence="1">Tail protein</fullName>
    </submittedName>
</protein>
<dbReference type="KEGG" id="sry:M621_03985"/>
<dbReference type="PATRIC" id="fig|1348660.3.peg.760"/>
<sequence length="202" mass="22518">MNNRLLPVGSSALEVAAAAACAELATMPVPLRELWDPATCPLNLLPYLAWAFSVDHWDEDWTEEAKRNVVSSAFFVHRHKGTIGAIRRVVENLGYTLSIKEWWQLLTIPGSFQLAIETYDLELTSENLDEIELLINETKPVSRKLLGLTFQRTVSGPIYVGARSYDGEQVTVLPYNSDPILVSGNTYPTGAITIIERKRVTS</sequence>
<organism evidence="1 2">
    <name type="scientific">Serratia plymuthica S13</name>
    <dbReference type="NCBI Taxonomy" id="1348660"/>
    <lineage>
        <taxon>Bacteria</taxon>
        <taxon>Pseudomonadati</taxon>
        <taxon>Pseudomonadota</taxon>
        <taxon>Gammaproteobacteria</taxon>
        <taxon>Enterobacterales</taxon>
        <taxon>Yersiniaceae</taxon>
        <taxon>Serratia</taxon>
    </lineage>
</organism>
<dbReference type="RefSeq" id="WP_006323701.1">
    <property type="nucleotide sequence ID" value="NC_021659.1"/>
</dbReference>
<dbReference type="EMBL" id="CP006566">
    <property type="protein sequence ID" value="AGP43081.1"/>
    <property type="molecule type" value="Genomic_DNA"/>
</dbReference>
<reference evidence="1 2" key="1">
    <citation type="journal article" date="2013" name="Genome Announc.">
        <title>Genome Sequence of Serratia plymuthica Strain S13, an Endophyte with Germination- and Plant-Growth-Promoting Activity from the Flower of Styrian Oil Pumpkin.</title>
        <authorList>
            <person name="Muller H."/>
            <person name="Furnkranz M."/>
            <person name="Grube M."/>
            <person name="Berg G."/>
        </authorList>
    </citation>
    <scope>NUCLEOTIDE SEQUENCE [LARGE SCALE GENOMIC DNA]</scope>
    <source>
        <strain evidence="1">S13</strain>
    </source>
</reference>
<dbReference type="AlphaFoldDB" id="S4YFI3"/>
<dbReference type="InterPro" id="IPR006521">
    <property type="entry name" value="Tail_protein_I"/>
</dbReference>
<name>S4YFI3_SERPL</name>
<dbReference type="Pfam" id="PF09684">
    <property type="entry name" value="Tail_P2_I"/>
    <property type="match status" value="1"/>
</dbReference>
<evidence type="ECO:0000313" key="2">
    <source>
        <dbReference type="Proteomes" id="UP000014900"/>
    </source>
</evidence>
<dbReference type="Proteomes" id="UP000014900">
    <property type="component" value="Chromosome"/>
</dbReference>